<evidence type="ECO:0000256" key="1">
    <source>
        <dbReference type="ARBA" id="ARBA00004141"/>
    </source>
</evidence>
<dbReference type="InterPro" id="IPR049326">
    <property type="entry name" value="Rhodopsin_dom_fungi"/>
</dbReference>
<feature type="transmembrane region" description="Helical" evidence="7">
    <location>
        <begin position="86"/>
        <end position="109"/>
    </location>
</feature>
<name>A0A9P9HZD6_FUSSL</name>
<reference evidence="9" key="1">
    <citation type="journal article" date="2021" name="Nat. Commun.">
        <title>Genetic determinants of endophytism in the Arabidopsis root mycobiome.</title>
        <authorList>
            <person name="Mesny F."/>
            <person name="Miyauchi S."/>
            <person name="Thiergart T."/>
            <person name="Pickel B."/>
            <person name="Atanasova L."/>
            <person name="Karlsson M."/>
            <person name="Huettel B."/>
            <person name="Barry K.W."/>
            <person name="Haridas S."/>
            <person name="Chen C."/>
            <person name="Bauer D."/>
            <person name="Andreopoulos W."/>
            <person name="Pangilinan J."/>
            <person name="LaButti K."/>
            <person name="Riley R."/>
            <person name="Lipzen A."/>
            <person name="Clum A."/>
            <person name="Drula E."/>
            <person name="Henrissat B."/>
            <person name="Kohler A."/>
            <person name="Grigoriev I.V."/>
            <person name="Martin F.M."/>
            <person name="Hacquard S."/>
        </authorList>
    </citation>
    <scope>NUCLEOTIDE SEQUENCE</scope>
    <source>
        <strain evidence="9">FSSC 5 MPI-SDFR-AT-0091</strain>
    </source>
</reference>
<comment type="similarity">
    <text evidence="5">Belongs to the SAT4 family.</text>
</comment>
<comment type="caution">
    <text evidence="9">The sequence shown here is derived from an EMBL/GenBank/DDBJ whole genome shotgun (WGS) entry which is preliminary data.</text>
</comment>
<evidence type="ECO:0000256" key="7">
    <source>
        <dbReference type="SAM" id="Phobius"/>
    </source>
</evidence>
<dbReference type="EMBL" id="JAGTJS010000006">
    <property type="protein sequence ID" value="KAH7266016.1"/>
    <property type="molecule type" value="Genomic_DNA"/>
</dbReference>
<evidence type="ECO:0000256" key="4">
    <source>
        <dbReference type="ARBA" id="ARBA00023136"/>
    </source>
</evidence>
<dbReference type="Pfam" id="PF20684">
    <property type="entry name" value="Fung_rhodopsin"/>
    <property type="match status" value="1"/>
</dbReference>
<evidence type="ECO:0000256" key="2">
    <source>
        <dbReference type="ARBA" id="ARBA00022692"/>
    </source>
</evidence>
<evidence type="ECO:0000256" key="3">
    <source>
        <dbReference type="ARBA" id="ARBA00022989"/>
    </source>
</evidence>
<dbReference type="InterPro" id="IPR052337">
    <property type="entry name" value="SAT4-like"/>
</dbReference>
<evidence type="ECO:0000256" key="5">
    <source>
        <dbReference type="ARBA" id="ARBA00038359"/>
    </source>
</evidence>
<feature type="transmembrane region" description="Helical" evidence="7">
    <location>
        <begin position="12"/>
        <end position="31"/>
    </location>
</feature>
<feature type="transmembrane region" description="Helical" evidence="7">
    <location>
        <begin position="121"/>
        <end position="142"/>
    </location>
</feature>
<evidence type="ECO:0000256" key="6">
    <source>
        <dbReference type="SAM" id="MobiDB-lite"/>
    </source>
</evidence>
<keyword evidence="3 7" id="KW-1133">Transmembrane helix</keyword>
<dbReference type="PANTHER" id="PTHR33048">
    <property type="entry name" value="PTH11-LIKE INTEGRAL MEMBRANE PROTEIN (AFU_ORTHOLOGUE AFUA_5G11245)"/>
    <property type="match status" value="1"/>
</dbReference>
<evidence type="ECO:0000313" key="9">
    <source>
        <dbReference type="EMBL" id="KAH7266016.1"/>
    </source>
</evidence>
<proteinExistence type="inferred from homology"/>
<dbReference type="PANTHER" id="PTHR33048:SF96">
    <property type="entry name" value="INTEGRAL MEMBRANE PROTEIN"/>
    <property type="match status" value="1"/>
</dbReference>
<comment type="subcellular location">
    <subcellularLocation>
        <location evidence="1">Membrane</location>
        <topology evidence="1">Multi-pass membrane protein</topology>
    </subcellularLocation>
</comment>
<feature type="transmembrane region" description="Helical" evidence="7">
    <location>
        <begin position="43"/>
        <end position="66"/>
    </location>
</feature>
<dbReference type="OrthoDB" id="3936451at2759"/>
<keyword evidence="4 7" id="KW-0472">Membrane</keyword>
<feature type="region of interest" description="Disordered" evidence="6">
    <location>
        <begin position="332"/>
        <end position="376"/>
    </location>
</feature>
<dbReference type="AlphaFoldDB" id="A0A9P9HZD6"/>
<sequence length="392" mass="43956">MAVENRGPELQAVCYTLATAAVISTLLRCFVRVRLVKNFGFDDWCMCTALCSFLLFVICALIGVHYGTGRHHKDLEHEDIKQAMKFWWWCYLWYCTSMIASKISIGYFLLRITVRKMDVWIIYGVMMITVCTGIVFFFVTLFQCQPISFFWNKDQKGTCINVEVIIGLTYLYSACSVISDFTCAILPMFLVWKLNMGKKTKIALIPIMAMACVASSAVVVRFAFVKDFKSPDFLWATVDIAIWSTTEQGLAVTAGSLATLRPLLRLLGHKLGISTSGPSVLQDTDQPIASGGFKSKGTDGSGNRHRSLFSLTTFTREDDLDRHGRDGEAAYAGRSHFDRPGQEKSVWGTRTSVENESEEELTGMGQQHNKGLSGDPQRIVKVTTFQVQEDRI</sequence>
<feature type="domain" description="Rhodopsin" evidence="8">
    <location>
        <begin position="27"/>
        <end position="265"/>
    </location>
</feature>
<evidence type="ECO:0000259" key="8">
    <source>
        <dbReference type="Pfam" id="PF20684"/>
    </source>
</evidence>
<dbReference type="Proteomes" id="UP000736672">
    <property type="component" value="Unassembled WGS sequence"/>
</dbReference>
<dbReference type="GO" id="GO:0016020">
    <property type="term" value="C:membrane"/>
    <property type="evidence" value="ECO:0007669"/>
    <property type="project" value="UniProtKB-SubCell"/>
</dbReference>
<feature type="transmembrane region" description="Helical" evidence="7">
    <location>
        <begin position="204"/>
        <end position="224"/>
    </location>
</feature>
<organism evidence="9 10">
    <name type="scientific">Fusarium solani</name>
    <name type="common">Filamentous fungus</name>
    <dbReference type="NCBI Taxonomy" id="169388"/>
    <lineage>
        <taxon>Eukaryota</taxon>
        <taxon>Fungi</taxon>
        <taxon>Dikarya</taxon>
        <taxon>Ascomycota</taxon>
        <taxon>Pezizomycotina</taxon>
        <taxon>Sordariomycetes</taxon>
        <taxon>Hypocreomycetidae</taxon>
        <taxon>Hypocreales</taxon>
        <taxon>Nectriaceae</taxon>
        <taxon>Fusarium</taxon>
        <taxon>Fusarium solani species complex</taxon>
    </lineage>
</organism>
<protein>
    <recommendedName>
        <fullName evidence="8">Rhodopsin domain-containing protein</fullName>
    </recommendedName>
</protein>
<accession>A0A9P9HZD6</accession>
<feature type="transmembrane region" description="Helical" evidence="7">
    <location>
        <begin position="170"/>
        <end position="192"/>
    </location>
</feature>
<keyword evidence="10" id="KW-1185">Reference proteome</keyword>
<gene>
    <name evidence="9" type="ORF">B0J15DRAFT_236885</name>
</gene>
<keyword evidence="2 7" id="KW-0812">Transmembrane</keyword>
<feature type="region of interest" description="Disordered" evidence="6">
    <location>
        <begin position="284"/>
        <end position="306"/>
    </location>
</feature>
<evidence type="ECO:0000313" key="10">
    <source>
        <dbReference type="Proteomes" id="UP000736672"/>
    </source>
</evidence>